<sequence>MNSIGDGQSRTQPLRADEDMVHLRKLVRELSVEAGLGLVDQTKMITASSEIARNTLKYGNGGQASISIVSNGAQHGIRVEFVDQGPGIPDLQLALSDGYTTGNGLGLGLGGAKRLVDEFNISSEVGKGTTVTIVKWKR</sequence>
<dbReference type="InterPro" id="IPR003594">
    <property type="entry name" value="HATPase_dom"/>
</dbReference>
<proteinExistence type="predicted"/>
<accession>A0ABU1BIV8</accession>
<gene>
    <name evidence="2" type="ORF">Q8A64_00050</name>
</gene>
<dbReference type="SMART" id="SM00387">
    <property type="entry name" value="HATPase_c"/>
    <property type="match status" value="1"/>
</dbReference>
<dbReference type="CDD" id="cd16934">
    <property type="entry name" value="HATPase_RsbT-like"/>
    <property type="match status" value="1"/>
</dbReference>
<evidence type="ECO:0000313" key="2">
    <source>
        <dbReference type="EMBL" id="MDQ9168794.1"/>
    </source>
</evidence>
<keyword evidence="3" id="KW-1185">Reference proteome</keyword>
<evidence type="ECO:0000259" key="1">
    <source>
        <dbReference type="SMART" id="SM00387"/>
    </source>
</evidence>
<dbReference type="InterPro" id="IPR036890">
    <property type="entry name" value="HATPase_C_sf"/>
</dbReference>
<dbReference type="EMBL" id="JAUYVH010000001">
    <property type="protein sequence ID" value="MDQ9168794.1"/>
    <property type="molecule type" value="Genomic_DNA"/>
</dbReference>
<dbReference type="Pfam" id="PF02518">
    <property type="entry name" value="HATPase_c"/>
    <property type="match status" value="1"/>
</dbReference>
<organism evidence="2 3">
    <name type="scientific">Keguizhuia sedimenti</name>
    <dbReference type="NCBI Taxonomy" id="3064264"/>
    <lineage>
        <taxon>Bacteria</taxon>
        <taxon>Pseudomonadati</taxon>
        <taxon>Pseudomonadota</taxon>
        <taxon>Betaproteobacteria</taxon>
        <taxon>Burkholderiales</taxon>
        <taxon>Oxalobacteraceae</taxon>
        <taxon>Keguizhuia</taxon>
    </lineage>
</organism>
<dbReference type="Proteomes" id="UP001225596">
    <property type="component" value="Unassembled WGS sequence"/>
</dbReference>
<protein>
    <submittedName>
        <fullName evidence="2">Anti-sigma regulatory factor</fullName>
    </submittedName>
</protein>
<dbReference type="SUPFAM" id="SSF55874">
    <property type="entry name" value="ATPase domain of HSP90 chaperone/DNA topoisomerase II/histidine kinase"/>
    <property type="match status" value="1"/>
</dbReference>
<reference evidence="2 3" key="1">
    <citation type="submission" date="2023-08" db="EMBL/GenBank/DDBJ databases">
        <title>Oxalobacteraceae gen .nov., isolated from river sludge outside the plant.</title>
        <authorList>
            <person name="Zhao S.Y."/>
        </authorList>
    </citation>
    <scope>NUCLEOTIDE SEQUENCE [LARGE SCALE GENOMIC DNA]</scope>
    <source>
        <strain evidence="2 3">R-40</strain>
    </source>
</reference>
<dbReference type="Gene3D" id="3.30.565.10">
    <property type="entry name" value="Histidine kinase-like ATPase, C-terminal domain"/>
    <property type="match status" value="1"/>
</dbReference>
<feature type="domain" description="Histidine kinase/HSP90-like ATPase" evidence="1">
    <location>
        <begin position="39"/>
        <end position="138"/>
    </location>
</feature>
<dbReference type="RefSeq" id="WP_338434634.1">
    <property type="nucleotide sequence ID" value="NZ_JAUYVH010000001.1"/>
</dbReference>
<evidence type="ECO:0000313" key="3">
    <source>
        <dbReference type="Proteomes" id="UP001225596"/>
    </source>
</evidence>
<name>A0ABU1BIV8_9BURK</name>
<comment type="caution">
    <text evidence="2">The sequence shown here is derived from an EMBL/GenBank/DDBJ whole genome shotgun (WGS) entry which is preliminary data.</text>
</comment>